<proteinExistence type="predicted"/>
<dbReference type="InterPro" id="IPR051082">
    <property type="entry name" value="Pentapeptide-BTB/POZ_domain"/>
</dbReference>
<evidence type="ECO:0000313" key="2">
    <source>
        <dbReference type="Proteomes" id="UP000006860"/>
    </source>
</evidence>
<dbReference type="AlphaFoldDB" id="F0SNI6"/>
<keyword evidence="2" id="KW-1185">Reference proteome</keyword>
<organism evidence="1 2">
    <name type="scientific">Rubinisphaera brasiliensis (strain ATCC 49424 / DSM 5305 / JCM 21570 / IAM 15109 / NBRC 103401 / IFAM 1448)</name>
    <name type="common">Planctomyces brasiliensis</name>
    <dbReference type="NCBI Taxonomy" id="756272"/>
    <lineage>
        <taxon>Bacteria</taxon>
        <taxon>Pseudomonadati</taxon>
        <taxon>Planctomycetota</taxon>
        <taxon>Planctomycetia</taxon>
        <taxon>Planctomycetales</taxon>
        <taxon>Planctomycetaceae</taxon>
        <taxon>Rubinisphaera</taxon>
    </lineage>
</organism>
<dbReference type="Pfam" id="PF00805">
    <property type="entry name" value="Pentapeptide"/>
    <property type="match status" value="2"/>
</dbReference>
<dbReference type="STRING" id="756272.Plabr_0190"/>
<evidence type="ECO:0000313" key="1">
    <source>
        <dbReference type="EMBL" id="ADY57820.1"/>
    </source>
</evidence>
<dbReference type="PANTHER" id="PTHR14136">
    <property type="entry name" value="BTB_POZ DOMAIN-CONTAINING PROTEIN KCTD9"/>
    <property type="match status" value="1"/>
</dbReference>
<dbReference type="RefSeq" id="WP_013626564.1">
    <property type="nucleotide sequence ID" value="NC_015174.1"/>
</dbReference>
<dbReference type="SUPFAM" id="SSF141571">
    <property type="entry name" value="Pentapeptide repeat-like"/>
    <property type="match status" value="1"/>
</dbReference>
<reference evidence="2" key="1">
    <citation type="submission" date="2011-02" db="EMBL/GenBank/DDBJ databases">
        <title>The complete genome of Planctomyces brasiliensis DSM 5305.</title>
        <authorList>
            <person name="Lucas S."/>
            <person name="Copeland A."/>
            <person name="Lapidus A."/>
            <person name="Bruce D."/>
            <person name="Goodwin L."/>
            <person name="Pitluck S."/>
            <person name="Kyrpides N."/>
            <person name="Mavromatis K."/>
            <person name="Pagani I."/>
            <person name="Ivanova N."/>
            <person name="Ovchinnikova G."/>
            <person name="Lu M."/>
            <person name="Detter J.C."/>
            <person name="Han C."/>
            <person name="Land M."/>
            <person name="Hauser L."/>
            <person name="Markowitz V."/>
            <person name="Cheng J.-F."/>
            <person name="Hugenholtz P."/>
            <person name="Woyke T."/>
            <person name="Wu D."/>
            <person name="Tindall B."/>
            <person name="Pomrenke H.G."/>
            <person name="Brambilla E."/>
            <person name="Klenk H.-P."/>
            <person name="Eisen J.A."/>
        </authorList>
    </citation>
    <scope>NUCLEOTIDE SEQUENCE [LARGE SCALE GENOMIC DNA]</scope>
    <source>
        <strain evidence="2">ATCC 49424 / DSM 5305 / JCM 21570 / NBRC 103401 / IFAM 1448</strain>
    </source>
</reference>
<name>F0SNI6_RUBBR</name>
<accession>F0SNI6</accession>
<dbReference type="KEGG" id="pbs:Plabr_0190"/>
<dbReference type="Gene3D" id="2.160.20.80">
    <property type="entry name" value="E3 ubiquitin-protein ligase SopA"/>
    <property type="match status" value="1"/>
</dbReference>
<gene>
    <name evidence="1" type="ordered locus">Plabr_0190</name>
</gene>
<protein>
    <submittedName>
        <fullName evidence="1">Pentapeptide repeat protein</fullName>
    </submittedName>
</protein>
<dbReference type="InterPro" id="IPR001646">
    <property type="entry name" value="5peptide_repeat"/>
</dbReference>
<dbReference type="eggNOG" id="COG1357">
    <property type="taxonomic scope" value="Bacteria"/>
</dbReference>
<dbReference type="Proteomes" id="UP000006860">
    <property type="component" value="Chromosome"/>
</dbReference>
<dbReference type="PANTHER" id="PTHR14136:SF17">
    <property type="entry name" value="BTB_POZ DOMAIN-CONTAINING PROTEIN KCTD9"/>
    <property type="match status" value="1"/>
</dbReference>
<dbReference type="EMBL" id="CP002546">
    <property type="protein sequence ID" value="ADY57820.1"/>
    <property type="molecule type" value="Genomic_DNA"/>
</dbReference>
<sequence length="194" mass="20648">MTKENIAGVIAKHQKWLKGDEGGERANLSEADLSEADLRGADLSGANLSEADLSEADLRGADLSGANLSWANLSWANLSEADLSGANLSEADLSEADLRGADLSGANLRGANLSGANLSEAVARLDFGAWSICVRKDVTSIGCRTYRNDRWLEWTPDDVDGFDAKAKEWWTVHGEAVKAVIRCVQAKAAVTTAE</sequence>
<dbReference type="HOGENOM" id="CLU_033401_2_0_0"/>